<feature type="non-terminal residue" evidence="2">
    <location>
        <position position="141"/>
    </location>
</feature>
<dbReference type="GeneID" id="63844721"/>
<feature type="domain" description="Hemerythrin-like" evidence="1">
    <location>
        <begin position="38"/>
        <end position="133"/>
    </location>
</feature>
<dbReference type="Proteomes" id="UP000800039">
    <property type="component" value="Unassembled WGS sequence"/>
</dbReference>
<dbReference type="RefSeq" id="XP_040791419.1">
    <property type="nucleotide sequence ID" value="XM_040927468.1"/>
</dbReference>
<dbReference type="InterPro" id="IPR012312">
    <property type="entry name" value="Hemerythrin-like"/>
</dbReference>
<dbReference type="Pfam" id="PF01814">
    <property type="entry name" value="Hemerythrin"/>
    <property type="match status" value="1"/>
</dbReference>
<reference evidence="2" key="1">
    <citation type="submission" date="2020-01" db="EMBL/GenBank/DDBJ databases">
        <authorList>
            <consortium name="DOE Joint Genome Institute"/>
            <person name="Haridas S."/>
            <person name="Albert R."/>
            <person name="Binder M."/>
            <person name="Bloem J."/>
            <person name="Labutti K."/>
            <person name="Salamov A."/>
            <person name="Andreopoulos B."/>
            <person name="Baker S.E."/>
            <person name="Barry K."/>
            <person name="Bills G."/>
            <person name="Bluhm B.H."/>
            <person name="Cannon C."/>
            <person name="Castanera R."/>
            <person name="Culley D.E."/>
            <person name="Daum C."/>
            <person name="Ezra D."/>
            <person name="Gonzalez J.B."/>
            <person name="Henrissat B."/>
            <person name="Kuo A."/>
            <person name="Liang C."/>
            <person name="Lipzen A."/>
            <person name="Lutzoni F."/>
            <person name="Magnuson J."/>
            <person name="Mondo S."/>
            <person name="Nolan M."/>
            <person name="Ohm R."/>
            <person name="Pangilinan J."/>
            <person name="Park H.-J."/>
            <person name="Ramirez L."/>
            <person name="Alfaro M."/>
            <person name="Sun H."/>
            <person name="Tritt A."/>
            <person name="Yoshinaga Y."/>
            <person name="Zwiers L.-H."/>
            <person name="Turgeon B.G."/>
            <person name="Goodwin S.B."/>
            <person name="Spatafora J.W."/>
            <person name="Crous P.W."/>
            <person name="Grigoriev I.V."/>
        </authorList>
    </citation>
    <scope>NUCLEOTIDE SEQUENCE</scope>
    <source>
        <strain evidence="2">CBS 394.84</strain>
    </source>
</reference>
<dbReference type="Gene3D" id="1.20.120.520">
    <property type="entry name" value="nmb1532 protein domain like"/>
    <property type="match status" value="1"/>
</dbReference>
<evidence type="ECO:0000313" key="3">
    <source>
        <dbReference type="Proteomes" id="UP000800039"/>
    </source>
</evidence>
<evidence type="ECO:0000259" key="1">
    <source>
        <dbReference type="Pfam" id="PF01814"/>
    </source>
</evidence>
<sequence length="141" mass="15849">LKMTKPWANTPFELLPIPGTPGTQSCTNPGIMSVVIEMANVHNMLLRGLNSIYLQAPKITQPTDIADLMLYIKAWADTVHIHHSHEELVLFPRLEELAKEARVAEGLMDPNVDQHHLFEPKLAETAAYVQEIMDGKNHFDS</sequence>
<dbReference type="OrthoDB" id="58416at2759"/>
<protein>
    <recommendedName>
        <fullName evidence="1">Hemerythrin-like domain-containing protein</fullName>
    </recommendedName>
</protein>
<keyword evidence="3" id="KW-1185">Reference proteome</keyword>
<dbReference type="PANTHER" id="PTHR38048:SF2">
    <property type="entry name" value="HEMERYTHRIN-LIKE DOMAIN-CONTAINING PROTEIN"/>
    <property type="match status" value="1"/>
</dbReference>
<comment type="caution">
    <text evidence="2">The sequence shown here is derived from an EMBL/GenBank/DDBJ whole genome shotgun (WGS) entry which is preliminary data.</text>
</comment>
<proteinExistence type="predicted"/>
<dbReference type="InterPro" id="IPR053206">
    <property type="entry name" value="Dimeric_xanthone_biosynth"/>
</dbReference>
<gene>
    <name evidence="2" type="ORF">K460DRAFT_261730</name>
</gene>
<dbReference type="PANTHER" id="PTHR38048">
    <property type="entry name" value="EXPRESSED PROTEIN"/>
    <property type="match status" value="1"/>
</dbReference>
<evidence type="ECO:0000313" key="2">
    <source>
        <dbReference type="EMBL" id="KAF1848856.1"/>
    </source>
</evidence>
<dbReference type="AlphaFoldDB" id="A0A9P4LAW2"/>
<accession>A0A9P4LAW2</accession>
<dbReference type="EMBL" id="ML976615">
    <property type="protein sequence ID" value="KAF1848856.1"/>
    <property type="molecule type" value="Genomic_DNA"/>
</dbReference>
<name>A0A9P4LAW2_9PLEO</name>
<feature type="non-terminal residue" evidence="2">
    <location>
        <position position="1"/>
    </location>
</feature>
<organism evidence="2 3">
    <name type="scientific">Cucurbitaria berberidis CBS 394.84</name>
    <dbReference type="NCBI Taxonomy" id="1168544"/>
    <lineage>
        <taxon>Eukaryota</taxon>
        <taxon>Fungi</taxon>
        <taxon>Dikarya</taxon>
        <taxon>Ascomycota</taxon>
        <taxon>Pezizomycotina</taxon>
        <taxon>Dothideomycetes</taxon>
        <taxon>Pleosporomycetidae</taxon>
        <taxon>Pleosporales</taxon>
        <taxon>Pleosporineae</taxon>
        <taxon>Cucurbitariaceae</taxon>
        <taxon>Cucurbitaria</taxon>
    </lineage>
</organism>